<keyword evidence="9" id="KW-1185">Reference proteome</keyword>
<dbReference type="OrthoDB" id="261960at2759"/>
<evidence type="ECO:0000256" key="4">
    <source>
        <dbReference type="PROSITE-ProRule" id="PRU00322"/>
    </source>
</evidence>
<dbReference type="PANTHER" id="PTHR46622">
    <property type="entry name" value="DNA-DEPENDENT METALLOPROTEASE WSS1"/>
    <property type="match status" value="1"/>
</dbReference>
<gene>
    <name evidence="8" type="ORF">PHLGIDRAFT_27779</name>
</gene>
<accession>A0A0C3P1R1</accession>
<dbReference type="GO" id="GO:0008270">
    <property type="term" value="F:zinc ion binding"/>
    <property type="evidence" value="ECO:0007669"/>
    <property type="project" value="UniProtKB-KW"/>
</dbReference>
<keyword evidence="3" id="KW-0862">Zinc</keyword>
<dbReference type="GO" id="GO:0005634">
    <property type="term" value="C:nucleus"/>
    <property type="evidence" value="ECO:0007669"/>
    <property type="project" value="TreeGrafter"/>
</dbReference>
<dbReference type="InterPro" id="IPR036443">
    <property type="entry name" value="Znf_RanBP2_sf"/>
</dbReference>
<dbReference type="Pfam" id="PF08325">
    <property type="entry name" value="WLM"/>
    <property type="match status" value="1"/>
</dbReference>
<feature type="domain" description="RanBP2-type" evidence="6">
    <location>
        <begin position="322"/>
        <end position="351"/>
    </location>
</feature>
<dbReference type="HOGENOM" id="CLU_023057_0_0_1"/>
<evidence type="ECO:0000256" key="3">
    <source>
        <dbReference type="ARBA" id="ARBA00022833"/>
    </source>
</evidence>
<dbReference type="Gene3D" id="2.30.30.380">
    <property type="entry name" value="Zn-finger domain of Sec23/24"/>
    <property type="match status" value="1"/>
</dbReference>
<dbReference type="InterPro" id="IPR053000">
    <property type="entry name" value="WSS1-like_metalloprotease"/>
</dbReference>
<evidence type="ECO:0000256" key="2">
    <source>
        <dbReference type="ARBA" id="ARBA00022771"/>
    </source>
</evidence>
<evidence type="ECO:0000259" key="7">
    <source>
        <dbReference type="PROSITE" id="PS51397"/>
    </source>
</evidence>
<dbReference type="PROSITE" id="PS01358">
    <property type="entry name" value="ZF_RANBP2_1"/>
    <property type="match status" value="1"/>
</dbReference>
<dbReference type="STRING" id="745531.A0A0C3P1R1"/>
<feature type="region of interest" description="Disordered" evidence="5">
    <location>
        <begin position="247"/>
        <end position="323"/>
    </location>
</feature>
<evidence type="ECO:0000313" key="8">
    <source>
        <dbReference type="EMBL" id="KIP11779.1"/>
    </source>
</evidence>
<organism evidence="8 9">
    <name type="scientific">Phlebiopsis gigantea (strain 11061_1 CR5-6)</name>
    <name type="common">White-rot fungus</name>
    <name type="synonym">Peniophora gigantea</name>
    <dbReference type="NCBI Taxonomy" id="745531"/>
    <lineage>
        <taxon>Eukaryota</taxon>
        <taxon>Fungi</taxon>
        <taxon>Dikarya</taxon>
        <taxon>Basidiomycota</taxon>
        <taxon>Agaricomycotina</taxon>
        <taxon>Agaricomycetes</taxon>
        <taxon>Polyporales</taxon>
        <taxon>Phanerochaetaceae</taxon>
        <taxon>Phlebiopsis</taxon>
    </lineage>
</organism>
<dbReference type="GO" id="GO:0006281">
    <property type="term" value="P:DNA repair"/>
    <property type="evidence" value="ECO:0007669"/>
    <property type="project" value="TreeGrafter"/>
</dbReference>
<evidence type="ECO:0000256" key="5">
    <source>
        <dbReference type="SAM" id="MobiDB-lite"/>
    </source>
</evidence>
<dbReference type="SUPFAM" id="SSF90209">
    <property type="entry name" value="Ran binding protein zinc finger-like"/>
    <property type="match status" value="1"/>
</dbReference>
<dbReference type="Proteomes" id="UP000053257">
    <property type="component" value="Unassembled WGS sequence"/>
</dbReference>
<dbReference type="AlphaFoldDB" id="A0A0C3P1R1"/>
<protein>
    <recommendedName>
        <fullName evidence="10">WLM domain-containing protein</fullName>
    </recommendedName>
</protein>
<feature type="domain" description="WLM" evidence="7">
    <location>
        <begin position="1"/>
        <end position="198"/>
    </location>
</feature>
<evidence type="ECO:0000259" key="6">
    <source>
        <dbReference type="PROSITE" id="PS50199"/>
    </source>
</evidence>
<sequence>MSDTFVKSFTHLKDRPHADRALAMLQRVASLVKPIMRKHHWTLPVLSEFFPESANLLGLNVNAGQKILVRLRPAHSPDTFHDEEEVVQTMLHELTHNARGPHDEKFYKLLSELEDEYEALKQSGYAGEGFFSRGNRVGENVSHNLPPHIARARALEAAEKRRKIGGILGGGRRLGGSVVRRDLSPRELAAQAAEHRMRDDKACASGEAAQKEVEKAALESIQDEVIDLTADSDDDIVIVDEEMSSGGVTKVVQTSPKASRKGKQPRLPASKRQVSVPPMGYRQKRPPLAAHTSTSPMPRSSTPPPSPLVRTRSTATQRSFPDDDSWSCPRCTLVNDPISLQCGACLLVRPSTPSAKPSNGWTCVKCGEQGMDHDLWSCRLCGSIKLDSSVKA</sequence>
<keyword evidence="1" id="KW-0479">Metal-binding</keyword>
<dbReference type="PROSITE" id="PS50199">
    <property type="entry name" value="ZF_RANBP2_2"/>
    <property type="match status" value="1"/>
</dbReference>
<dbReference type="GO" id="GO:0008237">
    <property type="term" value="F:metallopeptidase activity"/>
    <property type="evidence" value="ECO:0007669"/>
    <property type="project" value="TreeGrafter"/>
</dbReference>
<keyword evidence="2 4" id="KW-0863">Zinc-finger</keyword>
<dbReference type="PROSITE" id="PS51397">
    <property type="entry name" value="WLM"/>
    <property type="match status" value="1"/>
</dbReference>
<name>A0A0C3P1R1_PHLG1</name>
<evidence type="ECO:0000313" key="9">
    <source>
        <dbReference type="Proteomes" id="UP000053257"/>
    </source>
</evidence>
<dbReference type="PANTHER" id="PTHR46622:SF1">
    <property type="entry name" value="DNA-DEPENDENT METALLOPROTEASE WSS1"/>
    <property type="match status" value="1"/>
</dbReference>
<evidence type="ECO:0008006" key="10">
    <source>
        <dbReference type="Google" id="ProtNLM"/>
    </source>
</evidence>
<evidence type="ECO:0000256" key="1">
    <source>
        <dbReference type="ARBA" id="ARBA00022723"/>
    </source>
</evidence>
<dbReference type="EMBL" id="KN840444">
    <property type="protein sequence ID" value="KIP11779.1"/>
    <property type="molecule type" value="Genomic_DNA"/>
</dbReference>
<dbReference type="InterPro" id="IPR001876">
    <property type="entry name" value="Znf_RanBP2"/>
</dbReference>
<dbReference type="InterPro" id="IPR013536">
    <property type="entry name" value="WLM_dom"/>
</dbReference>
<reference evidence="8 9" key="1">
    <citation type="journal article" date="2014" name="PLoS Genet.">
        <title>Analysis of the Phlebiopsis gigantea genome, transcriptome and secretome provides insight into its pioneer colonization strategies of wood.</title>
        <authorList>
            <person name="Hori C."/>
            <person name="Ishida T."/>
            <person name="Igarashi K."/>
            <person name="Samejima M."/>
            <person name="Suzuki H."/>
            <person name="Master E."/>
            <person name="Ferreira P."/>
            <person name="Ruiz-Duenas F.J."/>
            <person name="Held B."/>
            <person name="Canessa P."/>
            <person name="Larrondo L.F."/>
            <person name="Schmoll M."/>
            <person name="Druzhinina I.S."/>
            <person name="Kubicek C.P."/>
            <person name="Gaskell J.A."/>
            <person name="Kersten P."/>
            <person name="St John F."/>
            <person name="Glasner J."/>
            <person name="Sabat G."/>
            <person name="Splinter BonDurant S."/>
            <person name="Syed K."/>
            <person name="Yadav J."/>
            <person name="Mgbeahuruike A.C."/>
            <person name="Kovalchuk A."/>
            <person name="Asiegbu F.O."/>
            <person name="Lackner G."/>
            <person name="Hoffmeister D."/>
            <person name="Rencoret J."/>
            <person name="Gutierrez A."/>
            <person name="Sun H."/>
            <person name="Lindquist E."/>
            <person name="Barry K."/>
            <person name="Riley R."/>
            <person name="Grigoriev I.V."/>
            <person name="Henrissat B."/>
            <person name="Kues U."/>
            <person name="Berka R.M."/>
            <person name="Martinez A.T."/>
            <person name="Covert S.F."/>
            <person name="Blanchette R.A."/>
            <person name="Cullen D."/>
        </authorList>
    </citation>
    <scope>NUCLEOTIDE SEQUENCE [LARGE SCALE GENOMIC DNA]</scope>
    <source>
        <strain evidence="8 9">11061_1 CR5-6</strain>
    </source>
</reference>
<proteinExistence type="predicted"/>